<dbReference type="KEGG" id="tcl:Tchl_0557"/>
<evidence type="ECO:0000313" key="1">
    <source>
        <dbReference type="EMBL" id="APR03423.1"/>
    </source>
</evidence>
<dbReference type="Proteomes" id="UP000185739">
    <property type="component" value="Chromosome"/>
</dbReference>
<dbReference type="EMBL" id="CP018839">
    <property type="protein sequence ID" value="APR03423.1"/>
    <property type="molecule type" value="Genomic_DNA"/>
</dbReference>
<sequence>MNLHPFLAERIAADCAEALACPPRLTQDALILDLNNDVALTVRYAAADAYSLRWRSGPDPAGVELGIDTAPTHPALATVPNHFHRADGSVVADPVTRTDARPEDNLRRLVAALLHDPQLGGGGQ</sequence>
<dbReference type="RefSeq" id="WP_075147043.1">
    <property type="nucleotide sequence ID" value="NZ_CP018839.1"/>
</dbReference>
<dbReference type="Pfam" id="PF20126">
    <property type="entry name" value="TumE"/>
    <property type="match status" value="1"/>
</dbReference>
<dbReference type="InterPro" id="IPR045397">
    <property type="entry name" value="TumE-like"/>
</dbReference>
<reference evidence="1 2" key="1">
    <citation type="submission" date="2016-12" db="EMBL/GenBank/DDBJ databases">
        <title>Complete genome sequence of Thauera chlorobenzoica, a Betaproteobacterium degrading haloaromatics anaerobically to CO2 and halides.</title>
        <authorList>
            <person name="Goris T."/>
            <person name="Mergelsberg M."/>
            <person name="Boll M."/>
        </authorList>
    </citation>
    <scope>NUCLEOTIDE SEQUENCE [LARGE SCALE GENOMIC DNA]</scope>
    <source>
        <strain evidence="1 2">3CB1</strain>
    </source>
</reference>
<name>A0A1H5XJI1_9RHOO</name>
<accession>A0A1H5XJI1</accession>
<dbReference type="OrthoDB" id="8562123at2"/>
<dbReference type="STRING" id="96773.Tchl_0557"/>
<evidence type="ECO:0000313" key="2">
    <source>
        <dbReference type="Proteomes" id="UP000185739"/>
    </source>
</evidence>
<gene>
    <name evidence="1" type="ORF">Tchl_0557</name>
</gene>
<dbReference type="AlphaFoldDB" id="A0A1H5XJI1"/>
<protein>
    <submittedName>
        <fullName evidence="1">Uncharacterized protein</fullName>
    </submittedName>
</protein>
<proteinExistence type="predicted"/>
<organism evidence="1 2">
    <name type="scientific">Thauera chlorobenzoica</name>
    <dbReference type="NCBI Taxonomy" id="96773"/>
    <lineage>
        <taxon>Bacteria</taxon>
        <taxon>Pseudomonadati</taxon>
        <taxon>Pseudomonadota</taxon>
        <taxon>Betaproteobacteria</taxon>
        <taxon>Rhodocyclales</taxon>
        <taxon>Zoogloeaceae</taxon>
        <taxon>Thauera</taxon>
    </lineage>
</organism>
<keyword evidence="2" id="KW-1185">Reference proteome</keyword>